<dbReference type="PROSITE" id="PS00073">
    <property type="entry name" value="ACYL_COA_DH_2"/>
    <property type="match status" value="1"/>
</dbReference>
<proteinExistence type="inferred from homology"/>
<dbReference type="InterPro" id="IPR009100">
    <property type="entry name" value="AcylCoA_DH/oxidase_NM_dom_sf"/>
</dbReference>
<accession>A0A1N7IZM6</accession>
<dbReference type="PANTHER" id="PTHR43884:SF12">
    <property type="entry name" value="ISOVALERYL-COA DEHYDROGENASE, MITOCHONDRIAL-RELATED"/>
    <property type="match status" value="1"/>
</dbReference>
<comment type="cofactor">
    <cofactor evidence="1">
        <name>FAD</name>
        <dbReference type="ChEBI" id="CHEBI:57692"/>
    </cofactor>
</comment>
<evidence type="ECO:0000256" key="1">
    <source>
        <dbReference type="ARBA" id="ARBA00001974"/>
    </source>
</evidence>
<organism evidence="7 8">
    <name type="scientific">Kroppenstedtia eburnea</name>
    <dbReference type="NCBI Taxonomy" id="714067"/>
    <lineage>
        <taxon>Bacteria</taxon>
        <taxon>Bacillati</taxon>
        <taxon>Bacillota</taxon>
        <taxon>Bacilli</taxon>
        <taxon>Bacillales</taxon>
        <taxon>Thermoactinomycetaceae</taxon>
        <taxon>Kroppenstedtia</taxon>
    </lineage>
</organism>
<dbReference type="Proteomes" id="UP000186795">
    <property type="component" value="Unassembled WGS sequence"/>
</dbReference>
<dbReference type="RefSeq" id="WP_040387217.1">
    <property type="nucleotide sequence ID" value="NZ_CP048103.1"/>
</dbReference>
<dbReference type="Gene3D" id="1.20.140.10">
    <property type="entry name" value="Butyryl-CoA Dehydrogenase, subunit A, domain 3"/>
    <property type="match status" value="1"/>
</dbReference>
<dbReference type="EMBL" id="FTOD01000001">
    <property type="protein sequence ID" value="SIS42494.1"/>
    <property type="molecule type" value="Genomic_DNA"/>
</dbReference>
<dbReference type="Gene3D" id="1.10.540.10">
    <property type="entry name" value="Acyl-CoA dehydrogenase/oxidase, N-terminal domain"/>
    <property type="match status" value="1"/>
</dbReference>
<dbReference type="InterPro" id="IPR013786">
    <property type="entry name" value="AcylCoA_DH/ox_N"/>
</dbReference>
<dbReference type="PANTHER" id="PTHR43884">
    <property type="entry name" value="ACYL-COA DEHYDROGENASE"/>
    <property type="match status" value="1"/>
</dbReference>
<dbReference type="SUPFAM" id="SSF47203">
    <property type="entry name" value="Acyl-CoA dehydrogenase C-terminal domain-like"/>
    <property type="match status" value="1"/>
</dbReference>
<dbReference type="InterPro" id="IPR009075">
    <property type="entry name" value="AcylCo_DH/oxidase_C"/>
</dbReference>
<keyword evidence="8" id="KW-1185">Reference proteome</keyword>
<evidence type="ECO:0000259" key="5">
    <source>
        <dbReference type="Pfam" id="PF00441"/>
    </source>
</evidence>
<keyword evidence="3" id="KW-0285">Flavoprotein</keyword>
<protein>
    <recommendedName>
        <fullName evidence="9">Acyl-CoA dehydrogenase</fullName>
    </recommendedName>
</protein>
<dbReference type="GO" id="GO:0050660">
    <property type="term" value="F:flavin adenine dinucleotide binding"/>
    <property type="evidence" value="ECO:0007669"/>
    <property type="project" value="InterPro"/>
</dbReference>
<comment type="similarity">
    <text evidence="2">Belongs to the acyl-CoA dehydrogenase family.</text>
</comment>
<name>A0A1N7IZM6_9BACL</name>
<feature type="domain" description="Acyl-CoA dehydrogenase/oxidase N-terminal" evidence="6">
    <location>
        <begin position="7"/>
        <end position="85"/>
    </location>
</feature>
<dbReference type="Pfam" id="PF02771">
    <property type="entry name" value="Acyl-CoA_dh_N"/>
    <property type="match status" value="1"/>
</dbReference>
<evidence type="ECO:0000313" key="8">
    <source>
        <dbReference type="Proteomes" id="UP000186795"/>
    </source>
</evidence>
<evidence type="ECO:0000256" key="3">
    <source>
        <dbReference type="ARBA" id="ARBA00022630"/>
    </source>
</evidence>
<dbReference type="PIRSF" id="PIRSF016578">
    <property type="entry name" value="HsaA"/>
    <property type="match status" value="1"/>
</dbReference>
<evidence type="ECO:0000313" key="7">
    <source>
        <dbReference type="EMBL" id="SIS42494.1"/>
    </source>
</evidence>
<feature type="domain" description="Acyl-CoA dehydrogenase/oxidase C-terminal" evidence="5">
    <location>
        <begin position="242"/>
        <end position="354"/>
    </location>
</feature>
<dbReference type="InterPro" id="IPR037069">
    <property type="entry name" value="AcylCoA_DH/ox_N_sf"/>
</dbReference>
<sequence length="381" mass="41456">MISFQPTEEESAFADLAGEVAREQIRPMAMECEQEGRVHPDLVKTMMELGFTNLELPENWGGLEMPLLSQAQIWGALGYGDLGVVQGLPGAGEGASLIRLIPDHPALQSYKTAGADGDWPTVAFLHAVDGEGMSGVQVDSNGEGYVLKGTSQPFRLAAFAENLLVAVNDPGGEPLLLWLDRRDGSRWHVVEGDYRLGLLAAGCARVRFEEEMITPGQVIAKGSEARELLSQALARIYVLEVAKEVGLMEAAVSYTAEYTAQRKAFGQEIAKFQGVSFTLADMAIETRTSRNLLWQTAERIDDGNPDGRKAVGGILSRVHQSLRFVTDSAVQLLGGHGYVQEFPVEKWMRDAQAQVSLYGREGELMARRGEQLLGEHVPTGA</sequence>
<evidence type="ECO:0000256" key="2">
    <source>
        <dbReference type="ARBA" id="ARBA00009347"/>
    </source>
</evidence>
<reference evidence="8" key="1">
    <citation type="submission" date="2017-01" db="EMBL/GenBank/DDBJ databases">
        <authorList>
            <person name="Varghese N."/>
            <person name="Submissions S."/>
        </authorList>
    </citation>
    <scope>NUCLEOTIDE SEQUENCE [LARGE SCALE GENOMIC DNA]</scope>
    <source>
        <strain evidence="8">DSM 45196</strain>
    </source>
</reference>
<evidence type="ECO:0008006" key="9">
    <source>
        <dbReference type="Google" id="ProtNLM"/>
    </source>
</evidence>
<gene>
    <name evidence="7" type="ORF">SAMN05421790_101550</name>
</gene>
<evidence type="ECO:0000256" key="4">
    <source>
        <dbReference type="ARBA" id="ARBA00022827"/>
    </source>
</evidence>
<dbReference type="OrthoDB" id="2371581at2"/>
<dbReference type="GO" id="GO:0003995">
    <property type="term" value="F:acyl-CoA dehydrogenase activity"/>
    <property type="evidence" value="ECO:0007669"/>
    <property type="project" value="InterPro"/>
</dbReference>
<dbReference type="InterPro" id="IPR036250">
    <property type="entry name" value="AcylCo_DH-like_C"/>
</dbReference>
<dbReference type="AlphaFoldDB" id="A0A1N7IZM6"/>
<evidence type="ECO:0000259" key="6">
    <source>
        <dbReference type="Pfam" id="PF02771"/>
    </source>
</evidence>
<dbReference type="Pfam" id="PF00441">
    <property type="entry name" value="Acyl-CoA_dh_1"/>
    <property type="match status" value="1"/>
</dbReference>
<dbReference type="SUPFAM" id="SSF56645">
    <property type="entry name" value="Acyl-CoA dehydrogenase NM domain-like"/>
    <property type="match status" value="1"/>
</dbReference>
<dbReference type="InterPro" id="IPR006089">
    <property type="entry name" value="Acyl-CoA_DH_CS"/>
</dbReference>
<keyword evidence="4" id="KW-0274">FAD</keyword>